<sequence length="281" mass="30739">MQACNAAGCGPFCNAVKAATYSRPPPPPTLELMTSAHSYLKLKWLDPKSAVFNESFTYVVEMENKNGTFSPVYEGSSKTCKVTRLSECSSYKFRVRSVSSTGGVGSWSDVFHFQTTKQLPPAIKSSPKVLNITESSALVEWSPVKMNLVAGDRLGYCVQLASSSPIGRSSVAEDFRTVYKNFGTSYQISGLRPSTTYRIRVHAVRYCSNNTNASPAPATSNKSDEQITELVGSPVTVTFSTASLAAIRRYEFRVVVFSSGDDCIEFLRHQNSPANPVFTEL</sequence>
<evidence type="ECO:0000313" key="5">
    <source>
        <dbReference type="WBParaSite" id="SBAD_0001014701-mRNA-1"/>
    </source>
</evidence>
<dbReference type="InterPro" id="IPR003961">
    <property type="entry name" value="FN3_dom"/>
</dbReference>
<dbReference type="Gene3D" id="2.60.40.10">
    <property type="entry name" value="Immunoglobulins"/>
    <property type="match status" value="2"/>
</dbReference>
<evidence type="ECO:0000313" key="4">
    <source>
        <dbReference type="Proteomes" id="UP000270296"/>
    </source>
</evidence>
<reference evidence="3 4" key="2">
    <citation type="submission" date="2018-11" db="EMBL/GenBank/DDBJ databases">
        <authorList>
            <consortium name="Pathogen Informatics"/>
        </authorList>
    </citation>
    <scope>NUCLEOTIDE SEQUENCE [LARGE SCALE GENOMIC DNA]</scope>
</reference>
<evidence type="ECO:0000256" key="1">
    <source>
        <dbReference type="ARBA" id="ARBA00022737"/>
    </source>
</evidence>
<feature type="domain" description="Fibronectin type-III" evidence="2">
    <location>
        <begin position="24"/>
        <end position="119"/>
    </location>
</feature>
<dbReference type="SUPFAM" id="SSF49265">
    <property type="entry name" value="Fibronectin type III"/>
    <property type="match status" value="2"/>
</dbReference>
<protein>
    <submittedName>
        <fullName evidence="5">Fibronectin type-III domain-containing protein</fullName>
    </submittedName>
</protein>
<dbReference type="InterPro" id="IPR013783">
    <property type="entry name" value="Ig-like_fold"/>
</dbReference>
<dbReference type="PROSITE" id="PS50853">
    <property type="entry name" value="FN3"/>
    <property type="match status" value="2"/>
</dbReference>
<dbReference type="InterPro" id="IPR036116">
    <property type="entry name" value="FN3_sf"/>
</dbReference>
<evidence type="ECO:0000259" key="2">
    <source>
        <dbReference type="PROSITE" id="PS50853"/>
    </source>
</evidence>
<gene>
    <name evidence="3" type="ORF">SBAD_LOCUS9797</name>
</gene>
<dbReference type="PANTHER" id="PTHR46708:SF2">
    <property type="entry name" value="FIBRONECTIN TYPE-III DOMAIN-CONTAINING PROTEIN"/>
    <property type="match status" value="1"/>
</dbReference>
<organism evidence="5">
    <name type="scientific">Soboliphyme baturini</name>
    <dbReference type="NCBI Taxonomy" id="241478"/>
    <lineage>
        <taxon>Eukaryota</taxon>
        <taxon>Metazoa</taxon>
        <taxon>Ecdysozoa</taxon>
        <taxon>Nematoda</taxon>
        <taxon>Enoplea</taxon>
        <taxon>Dorylaimia</taxon>
        <taxon>Dioctophymatida</taxon>
        <taxon>Dioctophymatoidea</taxon>
        <taxon>Soboliphymatidae</taxon>
        <taxon>Soboliphyme</taxon>
    </lineage>
</organism>
<accession>A0A183J1P9</accession>
<dbReference type="AlphaFoldDB" id="A0A183J1P9"/>
<dbReference type="EMBL" id="UZAM01013181">
    <property type="protein sequence ID" value="VDP26092.1"/>
    <property type="molecule type" value="Genomic_DNA"/>
</dbReference>
<dbReference type="InterPro" id="IPR050991">
    <property type="entry name" value="ECM_Regulatory_Proteins"/>
</dbReference>
<evidence type="ECO:0000313" key="3">
    <source>
        <dbReference type="EMBL" id="VDP26092.1"/>
    </source>
</evidence>
<name>A0A183J1P9_9BILA</name>
<dbReference type="CDD" id="cd00063">
    <property type="entry name" value="FN3"/>
    <property type="match status" value="2"/>
</dbReference>
<dbReference type="WBParaSite" id="SBAD_0001014701-mRNA-1">
    <property type="protein sequence ID" value="SBAD_0001014701-mRNA-1"/>
    <property type="gene ID" value="SBAD_0001014701"/>
</dbReference>
<dbReference type="OrthoDB" id="443915at2759"/>
<proteinExistence type="predicted"/>
<feature type="domain" description="Fibronectin type-III" evidence="2">
    <location>
        <begin position="123"/>
        <end position="223"/>
    </location>
</feature>
<reference evidence="5" key="1">
    <citation type="submission" date="2016-06" db="UniProtKB">
        <authorList>
            <consortium name="WormBaseParasite"/>
        </authorList>
    </citation>
    <scope>IDENTIFICATION</scope>
</reference>
<dbReference type="SMART" id="SM00060">
    <property type="entry name" value="FN3"/>
    <property type="match status" value="2"/>
</dbReference>
<keyword evidence="4" id="KW-1185">Reference proteome</keyword>
<dbReference type="Proteomes" id="UP000270296">
    <property type="component" value="Unassembled WGS sequence"/>
</dbReference>
<dbReference type="PANTHER" id="PTHR46708">
    <property type="entry name" value="TENASCIN"/>
    <property type="match status" value="1"/>
</dbReference>
<dbReference type="Pfam" id="PF00041">
    <property type="entry name" value="fn3"/>
    <property type="match status" value="2"/>
</dbReference>
<keyword evidence="1" id="KW-0677">Repeat</keyword>